<dbReference type="InterPro" id="IPR017946">
    <property type="entry name" value="PLC-like_Pdiesterase_TIM-brl"/>
</dbReference>
<dbReference type="PANTHER" id="PTHR46211">
    <property type="entry name" value="GLYCEROPHOSPHORYL DIESTER PHOSPHODIESTERASE"/>
    <property type="match status" value="1"/>
</dbReference>
<dbReference type="EC" id="3.1.4.46" evidence="2"/>
<name>A0A6S6TJC6_9BACT</name>
<reference evidence="2" key="1">
    <citation type="submission" date="2020-01" db="EMBL/GenBank/DDBJ databases">
        <authorList>
            <person name="Meier V. D."/>
            <person name="Meier V D."/>
        </authorList>
    </citation>
    <scope>NUCLEOTIDE SEQUENCE</scope>
    <source>
        <strain evidence="2">HLG_WM_MAG_12</strain>
    </source>
</reference>
<dbReference type="PROSITE" id="PS51704">
    <property type="entry name" value="GP_PDE"/>
    <property type="match status" value="1"/>
</dbReference>
<dbReference type="SUPFAM" id="SSF51695">
    <property type="entry name" value="PLC-like phosphodiesterases"/>
    <property type="match status" value="1"/>
</dbReference>
<sequence>MSKVIGHRGYPLKYTENTLDSFKEALKYTNGIEGDFHQSLDKQIVSIHDESTCEIFKKDALVRNLTLKELRDISNNKIPTLNEVFEILDDKEIYIEIKSDNSIVPILQDNIKNSNIQENKITIISFNENVIKSMKKSLPNIKALYLIETIKDTDKLIQQLEHLNVDGIGVSSKFLDTQKIKTICDSKYEYHVWEDNNLSTKVLNFFKDMKVDSITVDDIEKANKVFTQP</sequence>
<feature type="domain" description="GP-PDE" evidence="1">
    <location>
        <begin position="2"/>
        <end position="226"/>
    </location>
</feature>
<protein>
    <submittedName>
        <fullName evidence="2">Glycerophosphoryl diester phosphodiesterase (EC)</fullName>
        <ecNumber evidence="2">3.1.4.46</ecNumber>
    </submittedName>
</protein>
<dbReference type="GO" id="GO:0008889">
    <property type="term" value="F:glycerophosphodiester phosphodiesterase activity"/>
    <property type="evidence" value="ECO:0007669"/>
    <property type="project" value="UniProtKB-EC"/>
</dbReference>
<gene>
    <name evidence="2" type="ORF">HELGO_WM25323</name>
</gene>
<dbReference type="Pfam" id="PF03009">
    <property type="entry name" value="GDPD"/>
    <property type="match status" value="1"/>
</dbReference>
<evidence type="ECO:0000313" key="2">
    <source>
        <dbReference type="EMBL" id="CAA6815125.1"/>
    </source>
</evidence>
<organism evidence="2">
    <name type="scientific">uncultured Campylobacterales bacterium</name>
    <dbReference type="NCBI Taxonomy" id="352960"/>
    <lineage>
        <taxon>Bacteria</taxon>
        <taxon>Pseudomonadati</taxon>
        <taxon>Campylobacterota</taxon>
        <taxon>Epsilonproteobacteria</taxon>
        <taxon>Campylobacterales</taxon>
        <taxon>environmental samples</taxon>
    </lineage>
</organism>
<dbReference type="Gene3D" id="3.20.20.190">
    <property type="entry name" value="Phosphatidylinositol (PI) phosphodiesterase"/>
    <property type="match status" value="1"/>
</dbReference>
<dbReference type="AlphaFoldDB" id="A0A6S6TJC6"/>
<keyword evidence="2" id="KW-0378">Hydrolase</keyword>
<dbReference type="GO" id="GO:0006629">
    <property type="term" value="P:lipid metabolic process"/>
    <property type="evidence" value="ECO:0007669"/>
    <property type="project" value="InterPro"/>
</dbReference>
<evidence type="ECO:0000259" key="1">
    <source>
        <dbReference type="PROSITE" id="PS51704"/>
    </source>
</evidence>
<proteinExistence type="predicted"/>
<dbReference type="PANTHER" id="PTHR46211:SF1">
    <property type="entry name" value="GLYCEROPHOSPHODIESTER PHOSPHODIESTERASE, CYTOPLASMIC"/>
    <property type="match status" value="1"/>
</dbReference>
<dbReference type="EMBL" id="CACVAW010000064">
    <property type="protein sequence ID" value="CAA6815125.1"/>
    <property type="molecule type" value="Genomic_DNA"/>
</dbReference>
<dbReference type="InterPro" id="IPR030395">
    <property type="entry name" value="GP_PDE_dom"/>
</dbReference>
<accession>A0A6S6TJC6</accession>